<feature type="transmembrane region" description="Helical" evidence="10">
    <location>
        <begin position="215"/>
        <end position="233"/>
    </location>
</feature>
<keyword evidence="10" id="KW-1003">Cell membrane</keyword>
<organism evidence="11 12">
    <name type="scientific">Pseudothermotoga hypogea DSM 11164 = NBRC 106472</name>
    <dbReference type="NCBI Taxonomy" id="1123384"/>
    <lineage>
        <taxon>Bacteria</taxon>
        <taxon>Thermotogati</taxon>
        <taxon>Thermotogota</taxon>
        <taxon>Thermotogae</taxon>
        <taxon>Thermotogales</taxon>
        <taxon>Thermotogaceae</taxon>
        <taxon>Pseudothermotoga</taxon>
    </lineage>
</organism>
<feature type="modified residue" description="FMN phosphoryl threonine" evidence="10">
    <location>
        <position position="160"/>
    </location>
</feature>
<comment type="cofactor">
    <cofactor evidence="10">
        <name>FMN</name>
        <dbReference type="ChEBI" id="CHEBI:58210"/>
    </cofactor>
</comment>
<proteinExistence type="inferred from homology"/>
<keyword evidence="3 10" id="KW-0285">Flavoprotein</keyword>
<dbReference type="GO" id="GO:0005886">
    <property type="term" value="C:plasma membrane"/>
    <property type="evidence" value="ECO:0007669"/>
    <property type="project" value="UniProtKB-SubCell"/>
</dbReference>
<dbReference type="KEGG" id="phy:AJ81_06775"/>
<dbReference type="PANTHER" id="PTHR30578:SF0">
    <property type="entry name" value="ION-TRANSLOCATING OXIDOREDUCTASE COMPLEX SUBUNIT D"/>
    <property type="match status" value="1"/>
</dbReference>
<feature type="transmembrane region" description="Helical" evidence="10">
    <location>
        <begin position="296"/>
        <end position="314"/>
    </location>
</feature>
<evidence type="ECO:0000256" key="3">
    <source>
        <dbReference type="ARBA" id="ARBA00022630"/>
    </source>
</evidence>
<dbReference type="HAMAP" id="MF_00462">
    <property type="entry name" value="RsxD_RnfD"/>
    <property type="match status" value="1"/>
</dbReference>
<evidence type="ECO:0000313" key="12">
    <source>
        <dbReference type="Proteomes" id="UP000077469"/>
    </source>
</evidence>
<dbReference type="GO" id="GO:0055085">
    <property type="term" value="P:transmembrane transport"/>
    <property type="evidence" value="ECO:0007669"/>
    <property type="project" value="InterPro"/>
</dbReference>
<keyword evidence="4 10" id="KW-0288">FMN</keyword>
<name>A0A0X1KRX3_9THEM</name>
<accession>A0A0X1KRX3</accession>
<dbReference type="GO" id="GO:0022900">
    <property type="term" value="P:electron transport chain"/>
    <property type="evidence" value="ECO:0007669"/>
    <property type="project" value="UniProtKB-UniRule"/>
</dbReference>
<feature type="transmembrane region" description="Helical" evidence="10">
    <location>
        <begin position="43"/>
        <end position="62"/>
    </location>
</feature>
<keyword evidence="9 10" id="KW-0472">Membrane</keyword>
<comment type="subcellular location">
    <subcellularLocation>
        <location evidence="10">Cell membrane</location>
        <topology evidence="10">Multi-pass membrane protein</topology>
    </subcellularLocation>
</comment>
<keyword evidence="6 10" id="KW-1278">Translocase</keyword>
<evidence type="ECO:0000256" key="6">
    <source>
        <dbReference type="ARBA" id="ARBA00022967"/>
    </source>
</evidence>
<reference evidence="11 12" key="1">
    <citation type="submission" date="2014-01" db="EMBL/GenBank/DDBJ databases">
        <title>Genome sequencing of Thermotog hypogea.</title>
        <authorList>
            <person name="Zhang X."/>
            <person name="Alvare G."/>
            <person name="Fristensky B."/>
            <person name="Chen L."/>
            <person name="Suen T."/>
            <person name="Chen Q."/>
            <person name="Ma K."/>
        </authorList>
    </citation>
    <scope>NUCLEOTIDE SEQUENCE [LARGE SCALE GENOMIC DNA]</scope>
    <source>
        <strain evidence="11 12">DSM 11164</strain>
    </source>
</reference>
<dbReference type="STRING" id="1123384.AJ81_06775"/>
<dbReference type="EC" id="7.-.-.-" evidence="10"/>
<dbReference type="Proteomes" id="UP000077469">
    <property type="component" value="Chromosome"/>
</dbReference>
<feature type="transmembrane region" description="Helical" evidence="10">
    <location>
        <begin position="94"/>
        <end position="112"/>
    </location>
</feature>
<feature type="transmembrane region" description="Helical" evidence="10">
    <location>
        <begin position="20"/>
        <end position="37"/>
    </location>
</feature>
<sequence length="324" mass="35128">MKLIQSDAPHIRTKDSVRSIMLDVLLALVPAVAVATFFFGLYALFLCLFGAIVGELIEWFIVRILRKQKDFSFDLSAAVTGLLLAMNLPPTAPWWLLLIGLLVALGVAKHAFGGIGQNIFNPALVGRVFLLISFPTLMTKWTAPVRGFTRMPWDAMTSATALGVLKGSGFSEAIQRFSYVDLFFGNVGGCIGETSAFVLLLGFIYLLVRKRVNPVIPATYIGTVFGFASIMYLVNAERFGTPLFHILSGGLFLGALFMATDMVTSPMTLKGQAVFGIGCGAVTMIIRLFAGYPEGVSLAILLMNALVPLIDRAFKPKIFGEVKV</sequence>
<dbReference type="EMBL" id="CP007141">
    <property type="protein sequence ID" value="AJC73940.1"/>
    <property type="molecule type" value="Genomic_DNA"/>
</dbReference>
<comment type="similarity">
    <text evidence="10">Belongs to the NqrB/RnfD family.</text>
</comment>
<dbReference type="InterPro" id="IPR011303">
    <property type="entry name" value="RnfD_bac"/>
</dbReference>
<dbReference type="PaxDb" id="1123384-AJ81_06775"/>
<dbReference type="Pfam" id="PF03116">
    <property type="entry name" value="NQR2_RnfD_RnfE"/>
    <property type="match status" value="1"/>
</dbReference>
<evidence type="ECO:0000256" key="9">
    <source>
        <dbReference type="ARBA" id="ARBA00023136"/>
    </source>
</evidence>
<dbReference type="NCBIfam" id="TIGR01946">
    <property type="entry name" value="rnfD"/>
    <property type="match status" value="1"/>
</dbReference>
<evidence type="ECO:0000256" key="2">
    <source>
        <dbReference type="ARBA" id="ARBA00022553"/>
    </source>
</evidence>
<keyword evidence="1 10" id="KW-0813">Transport</keyword>
<evidence type="ECO:0000256" key="8">
    <source>
        <dbReference type="ARBA" id="ARBA00022989"/>
    </source>
</evidence>
<dbReference type="AlphaFoldDB" id="A0A0X1KRX3"/>
<feature type="transmembrane region" description="Helical" evidence="10">
    <location>
        <begin position="183"/>
        <end position="208"/>
    </location>
</feature>
<evidence type="ECO:0000256" key="7">
    <source>
        <dbReference type="ARBA" id="ARBA00022982"/>
    </source>
</evidence>
<protein>
    <recommendedName>
        <fullName evidence="10">Ion-translocating oxidoreductase complex subunit D</fullName>
        <ecNumber evidence="10">7.-.-.-</ecNumber>
    </recommendedName>
    <alternativeName>
        <fullName evidence="10">Rnf electron transport complex subunit D</fullName>
    </alternativeName>
</protein>
<keyword evidence="2 10" id="KW-0597">Phosphoprotein</keyword>
<evidence type="ECO:0000256" key="10">
    <source>
        <dbReference type="HAMAP-Rule" id="MF_00462"/>
    </source>
</evidence>
<gene>
    <name evidence="10" type="primary">rnfD</name>
    <name evidence="11" type="ORF">AJ81_06775</name>
</gene>
<dbReference type="OrthoDB" id="9776359at2"/>
<evidence type="ECO:0000256" key="1">
    <source>
        <dbReference type="ARBA" id="ARBA00022448"/>
    </source>
</evidence>
<comment type="function">
    <text evidence="10">Part of a membrane-bound complex that couples electron transfer with translocation of ions across the membrane.</text>
</comment>
<dbReference type="InterPro" id="IPR004338">
    <property type="entry name" value="NqrB/RnfD"/>
</dbReference>
<evidence type="ECO:0000256" key="4">
    <source>
        <dbReference type="ARBA" id="ARBA00022643"/>
    </source>
</evidence>
<evidence type="ECO:0000313" key="11">
    <source>
        <dbReference type="EMBL" id="AJC73940.1"/>
    </source>
</evidence>
<dbReference type="PANTHER" id="PTHR30578">
    <property type="entry name" value="ELECTRON TRANSPORT COMPLEX PROTEIN RNFD"/>
    <property type="match status" value="1"/>
</dbReference>
<keyword evidence="7 10" id="KW-0249">Electron transport</keyword>
<keyword evidence="12" id="KW-1185">Reference proteome</keyword>
<keyword evidence="5 10" id="KW-0812">Transmembrane</keyword>
<dbReference type="PATRIC" id="fig|1123384.7.peg.1362"/>
<dbReference type="RefSeq" id="WP_031504502.1">
    <property type="nucleotide sequence ID" value="NC_022795.1"/>
</dbReference>
<keyword evidence="8 10" id="KW-1133">Transmembrane helix</keyword>
<feature type="transmembrane region" description="Helical" evidence="10">
    <location>
        <begin position="239"/>
        <end position="259"/>
    </location>
</feature>
<keyword evidence="11" id="KW-0830">Ubiquinone</keyword>
<evidence type="ECO:0000256" key="5">
    <source>
        <dbReference type="ARBA" id="ARBA00022692"/>
    </source>
</evidence>
<comment type="subunit">
    <text evidence="10">The complex is composed of six subunits: RnfA, RnfB, RnfC, RnfD, RnfE and RnfG.</text>
</comment>